<dbReference type="InterPro" id="IPR025799">
    <property type="entry name" value="Arg_MeTrfase"/>
</dbReference>
<evidence type="ECO:0000256" key="3">
    <source>
        <dbReference type="ARBA" id="ARBA00022691"/>
    </source>
</evidence>
<dbReference type="Pfam" id="PF13649">
    <property type="entry name" value="Methyltransf_25"/>
    <property type="match status" value="1"/>
</dbReference>
<dbReference type="Gene3D" id="3.40.50.150">
    <property type="entry name" value="Vaccinia Virus protein VP39"/>
    <property type="match status" value="1"/>
</dbReference>
<dbReference type="GO" id="GO:0042054">
    <property type="term" value="F:histone methyltransferase activity"/>
    <property type="evidence" value="ECO:0007669"/>
    <property type="project" value="TreeGrafter"/>
</dbReference>
<dbReference type="Pfam" id="PF22528">
    <property type="entry name" value="PRMT_C"/>
    <property type="match status" value="1"/>
</dbReference>
<dbReference type="GO" id="GO:0032259">
    <property type="term" value="P:methylation"/>
    <property type="evidence" value="ECO:0007669"/>
    <property type="project" value="UniProtKB-KW"/>
</dbReference>
<reference evidence="11" key="1">
    <citation type="submission" date="2025-08" db="UniProtKB">
        <authorList>
            <consortium name="RefSeq"/>
        </authorList>
    </citation>
    <scope>IDENTIFICATION</scope>
</reference>
<feature type="domain" description="Methyltransferase" evidence="8">
    <location>
        <begin position="226"/>
        <end position="322"/>
    </location>
</feature>
<evidence type="ECO:0000256" key="6">
    <source>
        <dbReference type="PROSITE-ProRule" id="PRU01015"/>
    </source>
</evidence>
<dbReference type="InterPro" id="IPR055135">
    <property type="entry name" value="PRMT_dom"/>
</dbReference>
<dbReference type="PANTHER" id="PTHR11006:SF73">
    <property type="entry name" value="PROTEIN ARGININE N-METHYLTRANSFERASE 6"/>
    <property type="match status" value="1"/>
</dbReference>
<evidence type="ECO:0000256" key="5">
    <source>
        <dbReference type="ARBA" id="ARBA00042685"/>
    </source>
</evidence>
<dbReference type="GeneID" id="108014682"/>
<evidence type="ECO:0000256" key="4">
    <source>
        <dbReference type="ARBA" id="ARBA00040406"/>
    </source>
</evidence>
<feature type="region of interest" description="Disordered" evidence="7">
    <location>
        <begin position="86"/>
        <end position="163"/>
    </location>
</feature>
<dbReference type="AlphaFoldDB" id="A0AB40A2V7"/>
<proteinExistence type="predicted"/>
<keyword evidence="3 6" id="KW-0949">S-adenosyl-L-methionine</keyword>
<feature type="compositionally biased region" description="Basic and acidic residues" evidence="7">
    <location>
        <begin position="104"/>
        <end position="135"/>
    </location>
</feature>
<dbReference type="SUPFAM" id="SSF53335">
    <property type="entry name" value="S-adenosyl-L-methionine-dependent methyltransferases"/>
    <property type="match status" value="1"/>
</dbReference>
<dbReference type="CDD" id="cd02440">
    <property type="entry name" value="AdoMet_MTases"/>
    <property type="match status" value="1"/>
</dbReference>
<dbReference type="GO" id="GO:0016274">
    <property type="term" value="F:protein-arginine N-methyltransferase activity"/>
    <property type="evidence" value="ECO:0007669"/>
    <property type="project" value="InterPro"/>
</dbReference>
<sequence>MTGKKNKKSLKTGNKATNAPKKPLKLSLADFHNQLDKQVTQKNGKKMNTNKWESSGIIGGTRGRGVCCKKLPIVPRHLGDTTVQNANITKSNGDVPKTTSILAETRKTPGKLEDPKPNGLHRNPDKPNRAGKPSDGKITLLRRANPQDASRGRPTTQVRSCPRIATPPRYVPQELKEVDLMTSADFRYDYAADLKNMRFRQQGQYHMQFFKTVMHQNRHLFKGRIILVLSCGTGTLALMSAQLGAKRVYAVDYSKVTGYAELVVRHNCQENVIKVLHGHMKDLQLPEKVDGIVCTWMGHCLLFESEILEVLEARDRWLKKGGFILPDMGSLYIVASEEHNLKNDRCNWWRDIYGFNMNAMRRYSLAEPRYAKTSGEKILTLAHGILSLDLRKAKQEDLFIDRKIRLKVKKEGFLECFLLFFEVQFSSSQFKMSCNPCCKTPYKSLWLQTVLFVEQPFVLRSNLHYTGNLKFKPLKPNSLKEMEIRIDFYEGLEYDDDWDLCIRRVAKRWLMLERFQTFSEVESCQDELGEADGQNF</sequence>
<name>A0AB40A2V7_DROSZ</name>
<dbReference type="InterPro" id="IPR029063">
    <property type="entry name" value="SAM-dependent_MTases_sf"/>
</dbReference>
<gene>
    <name evidence="11" type="primary">LOC108014682</name>
</gene>
<evidence type="ECO:0000313" key="11">
    <source>
        <dbReference type="RefSeq" id="XP_036670642.3"/>
    </source>
</evidence>
<protein>
    <recommendedName>
        <fullName evidence="4">Protein arginine N-methyltransferase 6</fullName>
    </recommendedName>
    <alternativeName>
        <fullName evidence="5">Histone-arginine N-methyltransferase PRMT6</fullName>
    </alternativeName>
</protein>
<dbReference type="PANTHER" id="PTHR11006">
    <property type="entry name" value="PROTEIN ARGININE N-METHYLTRANSFERASE"/>
    <property type="match status" value="1"/>
</dbReference>
<feature type="compositionally biased region" description="Polar residues" evidence="7">
    <location>
        <begin position="86"/>
        <end position="102"/>
    </location>
</feature>
<accession>A0AB40A2V7</accession>
<evidence type="ECO:0000256" key="7">
    <source>
        <dbReference type="SAM" id="MobiDB-lite"/>
    </source>
</evidence>
<evidence type="ECO:0000259" key="9">
    <source>
        <dbReference type="Pfam" id="PF22528"/>
    </source>
</evidence>
<keyword evidence="1 6" id="KW-0489">Methyltransferase</keyword>
<evidence type="ECO:0000313" key="10">
    <source>
        <dbReference type="Proteomes" id="UP001652628"/>
    </source>
</evidence>
<dbReference type="PROSITE" id="PS51678">
    <property type="entry name" value="SAM_MT_PRMT"/>
    <property type="match status" value="1"/>
</dbReference>
<dbReference type="Proteomes" id="UP001652628">
    <property type="component" value="Chromosome 3"/>
</dbReference>
<dbReference type="InterPro" id="IPR041698">
    <property type="entry name" value="Methyltransf_25"/>
</dbReference>
<feature type="region of interest" description="Disordered" evidence="7">
    <location>
        <begin position="1"/>
        <end position="24"/>
    </location>
</feature>
<dbReference type="Gene3D" id="2.70.160.11">
    <property type="entry name" value="Hnrnp arginine n-methyltransferase1"/>
    <property type="match status" value="1"/>
</dbReference>
<feature type="compositionally biased region" description="Basic residues" evidence="7">
    <location>
        <begin position="1"/>
        <end position="10"/>
    </location>
</feature>
<evidence type="ECO:0000256" key="1">
    <source>
        <dbReference type="ARBA" id="ARBA00022603"/>
    </source>
</evidence>
<feature type="domain" description="Protein arginine N-methyltransferase" evidence="9">
    <location>
        <begin position="329"/>
        <end position="488"/>
    </location>
</feature>
<keyword evidence="10" id="KW-1185">Reference proteome</keyword>
<evidence type="ECO:0000259" key="8">
    <source>
        <dbReference type="Pfam" id="PF13649"/>
    </source>
</evidence>
<dbReference type="RefSeq" id="XP_036670642.3">
    <property type="nucleotide sequence ID" value="XM_036814747.3"/>
</dbReference>
<organism evidence="10 11">
    <name type="scientific">Drosophila suzukii</name>
    <name type="common">Spotted-wing drosophila fruit fly</name>
    <dbReference type="NCBI Taxonomy" id="28584"/>
    <lineage>
        <taxon>Eukaryota</taxon>
        <taxon>Metazoa</taxon>
        <taxon>Ecdysozoa</taxon>
        <taxon>Arthropoda</taxon>
        <taxon>Hexapoda</taxon>
        <taxon>Insecta</taxon>
        <taxon>Pterygota</taxon>
        <taxon>Neoptera</taxon>
        <taxon>Endopterygota</taxon>
        <taxon>Diptera</taxon>
        <taxon>Brachycera</taxon>
        <taxon>Muscomorpha</taxon>
        <taxon>Ephydroidea</taxon>
        <taxon>Drosophilidae</taxon>
        <taxon>Drosophila</taxon>
        <taxon>Sophophora</taxon>
    </lineage>
</organism>
<evidence type="ECO:0000256" key="2">
    <source>
        <dbReference type="ARBA" id="ARBA00022679"/>
    </source>
</evidence>
<keyword evidence="2 6" id="KW-0808">Transferase</keyword>